<dbReference type="InterPro" id="IPR027417">
    <property type="entry name" value="P-loop_NTPase"/>
</dbReference>
<proteinExistence type="predicted"/>
<dbReference type="RefSeq" id="WP_237467180.1">
    <property type="nucleotide sequence ID" value="NZ_CAKLDI010000001.1"/>
</dbReference>
<dbReference type="InterPro" id="IPR049945">
    <property type="entry name" value="AAA_22"/>
</dbReference>
<reference evidence="2" key="1">
    <citation type="submission" date="2021-11" db="EMBL/GenBank/DDBJ databases">
        <authorList>
            <person name="Rodrigo-Torres L."/>
            <person name="Arahal R. D."/>
            <person name="Lucena T."/>
        </authorList>
    </citation>
    <scope>NUCLEOTIDE SEQUENCE</scope>
    <source>
        <strain evidence="2">CECT 7929</strain>
    </source>
</reference>
<dbReference type="Pfam" id="PF13401">
    <property type="entry name" value="AAA_22"/>
    <property type="match status" value="1"/>
</dbReference>
<dbReference type="Proteomes" id="UP000838672">
    <property type="component" value="Unassembled WGS sequence"/>
</dbReference>
<accession>A0ABN8DYN0</accession>
<dbReference type="Gene3D" id="3.40.50.300">
    <property type="entry name" value="P-loop containing nucleotide triphosphate hydrolases"/>
    <property type="match status" value="1"/>
</dbReference>
<keyword evidence="3" id="KW-1185">Reference proteome</keyword>
<dbReference type="PANTHER" id="PTHR35894:SF7">
    <property type="entry name" value="GENERAL SECRETION PATHWAY PROTEIN A-RELATED"/>
    <property type="match status" value="1"/>
</dbReference>
<protein>
    <recommendedName>
        <fullName evidence="1">ORC1/DEAH AAA+ ATPase domain-containing protein</fullName>
    </recommendedName>
</protein>
<dbReference type="PANTHER" id="PTHR35894">
    <property type="entry name" value="GENERAL SECRETION PATHWAY PROTEIN A-RELATED"/>
    <property type="match status" value="1"/>
</dbReference>
<comment type="caution">
    <text evidence="2">The sequence shown here is derived from an EMBL/GenBank/DDBJ whole genome shotgun (WGS) entry which is preliminary data.</text>
</comment>
<dbReference type="SUPFAM" id="SSF52540">
    <property type="entry name" value="P-loop containing nucleoside triphosphate hydrolases"/>
    <property type="match status" value="1"/>
</dbReference>
<name>A0ABN8DYN0_9VIBR</name>
<gene>
    <name evidence="2" type="ORF">VST7929_02410</name>
</gene>
<organism evidence="2 3">
    <name type="scientific">Vibrio stylophorae</name>
    <dbReference type="NCBI Taxonomy" id="659351"/>
    <lineage>
        <taxon>Bacteria</taxon>
        <taxon>Pseudomonadati</taxon>
        <taxon>Pseudomonadota</taxon>
        <taxon>Gammaproteobacteria</taxon>
        <taxon>Vibrionales</taxon>
        <taxon>Vibrionaceae</taxon>
        <taxon>Vibrio</taxon>
    </lineage>
</organism>
<evidence type="ECO:0000259" key="1">
    <source>
        <dbReference type="Pfam" id="PF13401"/>
    </source>
</evidence>
<evidence type="ECO:0000313" key="2">
    <source>
        <dbReference type="EMBL" id="CAH0534477.1"/>
    </source>
</evidence>
<feature type="domain" description="ORC1/DEAH AAA+ ATPase" evidence="1">
    <location>
        <begin position="42"/>
        <end position="169"/>
    </location>
</feature>
<dbReference type="InterPro" id="IPR052026">
    <property type="entry name" value="ExeA_AAA_ATPase_DNA-bind"/>
</dbReference>
<sequence>MYCAHFGFQQRPFDLTPNTALFHALTPHIEAIQTVLMALSMREGLIKVTGEVGTGKTMVCRVLMQQLDAQYQLIYLPNPSLDGAGMCEAVLQELARPVPEQRHRLIDAIQQALLQIKAEGRHAVMVIDEAQGLSDGVLELIRLFGNLETEQEKLLSIVLLGQPELDERLANHQLRQLRQRISFYATLRPLSLAEAFAYIQYRNQSVGGRPEQFSDSAKRAIYHASRGVPRLIHQICHKALLLAYSKGKQKVCRRHVVAAAKATLDASQPVLPWLGALGWNKA</sequence>
<evidence type="ECO:0000313" key="3">
    <source>
        <dbReference type="Proteomes" id="UP000838672"/>
    </source>
</evidence>
<dbReference type="EMBL" id="CAKLDI010000001">
    <property type="protein sequence ID" value="CAH0534477.1"/>
    <property type="molecule type" value="Genomic_DNA"/>
</dbReference>